<dbReference type="InterPro" id="IPR008579">
    <property type="entry name" value="UGlyAH_Cupin_dom"/>
</dbReference>
<dbReference type="RefSeq" id="WP_139469959.1">
    <property type="nucleotide sequence ID" value="NZ_VDMQ01000013.1"/>
</dbReference>
<dbReference type="PANTHER" id="PTHR40943:SF1">
    <property type="entry name" value="CYTOPLASMIC PROTEIN"/>
    <property type="match status" value="1"/>
</dbReference>
<dbReference type="Proteomes" id="UP000314223">
    <property type="component" value="Unassembled WGS sequence"/>
</dbReference>
<evidence type="ECO:0000313" key="2">
    <source>
        <dbReference type="EMBL" id="TNM52920.1"/>
    </source>
</evidence>
<dbReference type="InterPro" id="IPR014710">
    <property type="entry name" value="RmlC-like_jellyroll"/>
</dbReference>
<dbReference type="Gene3D" id="2.60.120.10">
    <property type="entry name" value="Jelly Rolls"/>
    <property type="match status" value="1"/>
</dbReference>
<feature type="domain" description="(S)-ureidoglycine aminohydrolase cupin" evidence="1">
    <location>
        <begin position="40"/>
        <end position="112"/>
    </location>
</feature>
<evidence type="ECO:0000259" key="1">
    <source>
        <dbReference type="Pfam" id="PF05899"/>
    </source>
</evidence>
<proteinExistence type="predicted"/>
<dbReference type="AlphaFoldDB" id="A0A5C4WX96"/>
<dbReference type="Pfam" id="PF05899">
    <property type="entry name" value="Cupin_3"/>
    <property type="match status" value="1"/>
</dbReference>
<organism evidence="2 3">
    <name type="scientific">Brevibacterium sediminis</name>
    <dbReference type="NCBI Taxonomy" id="1857024"/>
    <lineage>
        <taxon>Bacteria</taxon>
        <taxon>Bacillati</taxon>
        <taxon>Actinomycetota</taxon>
        <taxon>Actinomycetes</taxon>
        <taxon>Micrococcales</taxon>
        <taxon>Brevibacteriaceae</taxon>
        <taxon>Brevibacterium</taxon>
    </lineage>
</organism>
<dbReference type="InterPro" id="IPR011051">
    <property type="entry name" value="RmlC_Cupin_sf"/>
</dbReference>
<dbReference type="EMBL" id="VDMQ01000013">
    <property type="protein sequence ID" value="TNM52920.1"/>
    <property type="molecule type" value="Genomic_DNA"/>
</dbReference>
<dbReference type="SUPFAM" id="SSF51182">
    <property type="entry name" value="RmlC-like cupins"/>
    <property type="match status" value="1"/>
</dbReference>
<evidence type="ECO:0000313" key="3">
    <source>
        <dbReference type="Proteomes" id="UP000314223"/>
    </source>
</evidence>
<sequence length="115" mass="12330">MTALTHIPGNDIDGSLKDAGVRAGADSGNPLLRTLPVDPGNSAQTGIWECQPGGWPVIDRPDTEVCYILSGRATLTDDESGQQVEISTGSFVVLPVGWTGRWDVTETVRKVYVIY</sequence>
<dbReference type="CDD" id="cd02227">
    <property type="entry name" value="cupin_TM1112-like"/>
    <property type="match status" value="1"/>
</dbReference>
<dbReference type="PANTHER" id="PTHR40943">
    <property type="entry name" value="CYTOPLASMIC PROTEIN-RELATED"/>
    <property type="match status" value="1"/>
</dbReference>
<protein>
    <submittedName>
        <fullName evidence="2">DUF861 domain-containing protein</fullName>
    </submittedName>
</protein>
<name>A0A5C4WX96_9MICO</name>
<reference evidence="2 3" key="1">
    <citation type="submission" date="2019-06" db="EMBL/GenBank/DDBJ databases">
        <authorList>
            <person name="Mardanova A.M."/>
            <person name="Pudova D.S."/>
            <person name="Shagimardanova E.I."/>
            <person name="Gogoleva N.E."/>
            <person name="Lutfullin M.T."/>
            <person name="Hadieva G.F."/>
            <person name="Sharipova M.R."/>
        </authorList>
    </citation>
    <scope>NUCLEOTIDE SEQUENCE [LARGE SCALE GENOMIC DNA]</scope>
    <source>
        <strain evidence="2 3">MG-1</strain>
    </source>
</reference>
<accession>A0A5C4WX96</accession>
<comment type="caution">
    <text evidence="2">The sequence shown here is derived from an EMBL/GenBank/DDBJ whole genome shotgun (WGS) entry which is preliminary data.</text>
</comment>
<gene>
    <name evidence="2" type="ORF">FHQ09_16675</name>
</gene>